<organism evidence="2 3">
    <name type="scientific">Amycolatopsis suaedae</name>
    <dbReference type="NCBI Taxonomy" id="2510978"/>
    <lineage>
        <taxon>Bacteria</taxon>
        <taxon>Bacillati</taxon>
        <taxon>Actinomycetota</taxon>
        <taxon>Actinomycetes</taxon>
        <taxon>Pseudonocardiales</taxon>
        <taxon>Pseudonocardiaceae</taxon>
        <taxon>Amycolatopsis</taxon>
    </lineage>
</organism>
<reference evidence="2 3" key="1">
    <citation type="submission" date="2019-02" db="EMBL/GenBank/DDBJ databases">
        <title>Draft genome sequence of Amycolatopsis sp. 8-3EHSu isolated from roots of Suaeda maritima.</title>
        <authorList>
            <person name="Duangmal K."/>
            <person name="Chantavorakit T."/>
        </authorList>
    </citation>
    <scope>NUCLEOTIDE SEQUENCE [LARGE SCALE GENOMIC DNA]</scope>
    <source>
        <strain evidence="2 3">8-3EHSu</strain>
    </source>
</reference>
<dbReference type="AlphaFoldDB" id="A0A4V2ELP0"/>
<dbReference type="RefSeq" id="WP_130476663.1">
    <property type="nucleotide sequence ID" value="NZ_SFCC01000009.1"/>
</dbReference>
<dbReference type="Proteomes" id="UP000292003">
    <property type="component" value="Unassembled WGS sequence"/>
</dbReference>
<gene>
    <name evidence="2" type="ORF">EWH70_18280</name>
</gene>
<feature type="region of interest" description="Disordered" evidence="1">
    <location>
        <begin position="1"/>
        <end position="20"/>
    </location>
</feature>
<protein>
    <submittedName>
        <fullName evidence="2">Uncharacterized protein</fullName>
    </submittedName>
</protein>
<keyword evidence="3" id="KW-1185">Reference proteome</keyword>
<dbReference type="OrthoDB" id="3699287at2"/>
<evidence type="ECO:0000313" key="2">
    <source>
        <dbReference type="EMBL" id="RZQ62235.1"/>
    </source>
</evidence>
<name>A0A4V2ELP0_9PSEU</name>
<evidence type="ECO:0000256" key="1">
    <source>
        <dbReference type="SAM" id="MobiDB-lite"/>
    </source>
</evidence>
<sequence length="69" mass="7283">MAKRTLAEQLPGPLPPGIDALSEEDKQRLADALRSARHQQAAALAAAGEEGLRYVPALLRGVVRKAVGL</sequence>
<dbReference type="EMBL" id="SFCC01000009">
    <property type="protein sequence ID" value="RZQ62235.1"/>
    <property type="molecule type" value="Genomic_DNA"/>
</dbReference>
<comment type="caution">
    <text evidence="2">The sequence shown here is derived from an EMBL/GenBank/DDBJ whole genome shotgun (WGS) entry which is preliminary data.</text>
</comment>
<accession>A0A4V2ELP0</accession>
<proteinExistence type="predicted"/>
<evidence type="ECO:0000313" key="3">
    <source>
        <dbReference type="Proteomes" id="UP000292003"/>
    </source>
</evidence>